<protein>
    <submittedName>
        <fullName evidence="1">Uncharacterized protein</fullName>
    </submittedName>
</protein>
<evidence type="ECO:0000313" key="1">
    <source>
        <dbReference type="EMBL" id="SFI60664.1"/>
    </source>
</evidence>
<name>A0A1I3JKG5_9EURY</name>
<dbReference type="EMBL" id="FORO01000002">
    <property type="protein sequence ID" value="SFI60664.1"/>
    <property type="molecule type" value="Genomic_DNA"/>
</dbReference>
<organism evidence="1 2">
    <name type="scientific">Natronobacterium gregoryi</name>
    <dbReference type="NCBI Taxonomy" id="44930"/>
    <lineage>
        <taxon>Archaea</taxon>
        <taxon>Methanobacteriati</taxon>
        <taxon>Methanobacteriota</taxon>
        <taxon>Stenosarchaea group</taxon>
        <taxon>Halobacteria</taxon>
        <taxon>Halobacteriales</taxon>
        <taxon>Natrialbaceae</taxon>
        <taxon>Natronobacterium</taxon>
    </lineage>
</organism>
<dbReference type="Proteomes" id="UP000182829">
    <property type="component" value="Unassembled WGS sequence"/>
</dbReference>
<reference evidence="1 2" key="1">
    <citation type="submission" date="2016-10" db="EMBL/GenBank/DDBJ databases">
        <authorList>
            <person name="de Groot N.N."/>
        </authorList>
    </citation>
    <scope>NUCLEOTIDE SEQUENCE [LARGE SCALE GENOMIC DNA]</scope>
    <source>
        <strain evidence="1 2">SP2</strain>
    </source>
</reference>
<proteinExistence type="predicted"/>
<accession>A0A1I3JKG5</accession>
<dbReference type="AlphaFoldDB" id="A0A1I3JKG5"/>
<evidence type="ECO:0000313" key="2">
    <source>
        <dbReference type="Proteomes" id="UP000182829"/>
    </source>
</evidence>
<sequence length="63" mass="7223">MMDLLRLAADDAFSAMLIFDDPGIARHVRPDDSSDRTDYVVMHSIQNFWLFHRLRWVSGGISG</sequence>
<gene>
    <name evidence="1" type="ORF">SAMN05443661_102139</name>
</gene>